<dbReference type="RefSeq" id="WP_169385240.1">
    <property type="nucleotide sequence ID" value="NZ_JAAXLA010000097.1"/>
</dbReference>
<evidence type="ECO:0000313" key="2">
    <source>
        <dbReference type="Proteomes" id="UP000820669"/>
    </source>
</evidence>
<protein>
    <submittedName>
        <fullName evidence="1">DUF2267 domain-containing protein</fullName>
    </submittedName>
</protein>
<proteinExistence type="predicted"/>
<name>A0ABX1SLR3_9PSEU</name>
<reference evidence="1 2" key="1">
    <citation type="submission" date="2020-04" db="EMBL/GenBank/DDBJ databases">
        <authorList>
            <person name="Klaysubun C."/>
            <person name="Duangmal K."/>
            <person name="Lipun K."/>
        </authorList>
    </citation>
    <scope>NUCLEOTIDE SEQUENCE [LARGE SCALE GENOMIC DNA]</scope>
    <source>
        <strain evidence="1 2">K10HN5</strain>
    </source>
</reference>
<organism evidence="1 2">
    <name type="scientific">Pseudonocardia acidicola</name>
    <dbReference type="NCBI Taxonomy" id="2724939"/>
    <lineage>
        <taxon>Bacteria</taxon>
        <taxon>Bacillati</taxon>
        <taxon>Actinomycetota</taxon>
        <taxon>Actinomycetes</taxon>
        <taxon>Pseudonocardiales</taxon>
        <taxon>Pseudonocardiaceae</taxon>
        <taxon>Pseudonocardia</taxon>
    </lineage>
</organism>
<dbReference type="Proteomes" id="UP000820669">
    <property type="component" value="Unassembled WGS sequence"/>
</dbReference>
<accession>A0ABX1SLR3</accession>
<sequence length="269" mass="30226">MDYEDFLNTLQQVAGISGEQAEHVACFTLQLLARRISKGEAEDLAPRLPEELRSCIEYPGPREKYHLDDFLQRMQQYLAADRPTAEKAAKGIFAALWRAVGTREFADMRAQLPGDFQPLLDDAITSASAPPLEDEQPPARFSLRDFLDRITQRGVERDRALQAAEAVLEVLAMRITGGEVEDLIPLVPRELRPALRRGVARTEGRGSRMSLPEFLDEIAEREGVSRDVALQHARAVLAVLHESIGDEEFSDTVAQLPREYRSMLLLEYA</sequence>
<comment type="caution">
    <text evidence="1">The sequence shown here is derived from an EMBL/GenBank/DDBJ whole genome shotgun (WGS) entry which is preliminary data.</text>
</comment>
<dbReference type="InterPro" id="IPR038282">
    <property type="entry name" value="DUF2267_sf"/>
</dbReference>
<dbReference type="InterPro" id="IPR018727">
    <property type="entry name" value="DUF2267"/>
</dbReference>
<gene>
    <name evidence="1" type="ORF">HF526_31180</name>
</gene>
<dbReference type="EMBL" id="JAAXLA010000097">
    <property type="protein sequence ID" value="NMI01723.1"/>
    <property type="molecule type" value="Genomic_DNA"/>
</dbReference>
<keyword evidence="2" id="KW-1185">Reference proteome</keyword>
<dbReference type="Pfam" id="PF10025">
    <property type="entry name" value="DUF2267"/>
    <property type="match status" value="2"/>
</dbReference>
<dbReference type="Gene3D" id="1.10.490.110">
    <property type="entry name" value="Uncharacterized conserved protein DUF2267"/>
    <property type="match status" value="2"/>
</dbReference>
<evidence type="ECO:0000313" key="1">
    <source>
        <dbReference type="EMBL" id="NMI01723.1"/>
    </source>
</evidence>